<comment type="subcellular location">
    <subcellularLocation>
        <location evidence="1">Endoplasmic reticulum membrane</location>
        <topology evidence="1">Multi-pass membrane protein</topology>
    </subcellularLocation>
</comment>
<dbReference type="STRING" id="181874.A0A409VNP4"/>
<feature type="compositionally biased region" description="Polar residues" evidence="8">
    <location>
        <begin position="15"/>
        <end position="24"/>
    </location>
</feature>
<name>A0A409VNP4_9AGAR</name>
<dbReference type="Pfam" id="PF06699">
    <property type="entry name" value="PIG-F"/>
    <property type="match status" value="1"/>
</dbReference>
<feature type="transmembrane region" description="Helical" evidence="9">
    <location>
        <begin position="40"/>
        <end position="60"/>
    </location>
</feature>
<accession>A0A409VNP4</accession>
<evidence type="ECO:0000256" key="6">
    <source>
        <dbReference type="ARBA" id="ARBA00022989"/>
    </source>
</evidence>
<feature type="region of interest" description="Disordered" evidence="8">
    <location>
        <begin position="1"/>
        <end position="24"/>
    </location>
</feature>
<evidence type="ECO:0000256" key="1">
    <source>
        <dbReference type="ARBA" id="ARBA00004477"/>
    </source>
</evidence>
<reference evidence="10 11" key="1">
    <citation type="journal article" date="2018" name="Evol. Lett.">
        <title>Horizontal gene cluster transfer increased hallucinogenic mushroom diversity.</title>
        <authorList>
            <person name="Reynolds H.T."/>
            <person name="Vijayakumar V."/>
            <person name="Gluck-Thaler E."/>
            <person name="Korotkin H.B."/>
            <person name="Matheny P.B."/>
            <person name="Slot J.C."/>
        </authorList>
    </citation>
    <scope>NUCLEOTIDE SEQUENCE [LARGE SCALE GENOMIC DNA]</scope>
    <source>
        <strain evidence="10 11">2629</strain>
    </source>
</reference>
<evidence type="ECO:0000256" key="5">
    <source>
        <dbReference type="ARBA" id="ARBA00022824"/>
    </source>
</evidence>
<dbReference type="AlphaFoldDB" id="A0A409VNP4"/>
<evidence type="ECO:0008006" key="12">
    <source>
        <dbReference type="Google" id="ProtNLM"/>
    </source>
</evidence>
<feature type="transmembrane region" description="Helical" evidence="9">
    <location>
        <begin position="267"/>
        <end position="290"/>
    </location>
</feature>
<feature type="transmembrane region" description="Helical" evidence="9">
    <location>
        <begin position="99"/>
        <end position="119"/>
    </location>
</feature>
<evidence type="ECO:0000256" key="3">
    <source>
        <dbReference type="ARBA" id="ARBA00022502"/>
    </source>
</evidence>
<comment type="pathway">
    <text evidence="2">Glycolipid biosynthesis; glycosylphosphatidylinositol-anchor biosynthesis.</text>
</comment>
<keyword evidence="4 9" id="KW-0812">Transmembrane</keyword>
<keyword evidence="6 9" id="KW-1133">Transmembrane helix</keyword>
<feature type="transmembrane region" description="Helical" evidence="9">
    <location>
        <begin position="234"/>
        <end position="255"/>
    </location>
</feature>
<dbReference type="EMBL" id="NHTK01006019">
    <property type="protein sequence ID" value="PPQ67836.1"/>
    <property type="molecule type" value="Genomic_DNA"/>
</dbReference>
<evidence type="ECO:0000256" key="8">
    <source>
        <dbReference type="SAM" id="MobiDB-lite"/>
    </source>
</evidence>
<feature type="transmembrane region" description="Helical" evidence="9">
    <location>
        <begin position="153"/>
        <end position="180"/>
    </location>
</feature>
<evidence type="ECO:0000313" key="11">
    <source>
        <dbReference type="Proteomes" id="UP000284842"/>
    </source>
</evidence>
<keyword evidence="3" id="KW-0337">GPI-anchor biosynthesis</keyword>
<evidence type="ECO:0000256" key="9">
    <source>
        <dbReference type="SAM" id="Phobius"/>
    </source>
</evidence>
<keyword evidence="11" id="KW-1185">Reference proteome</keyword>
<keyword evidence="5" id="KW-0256">Endoplasmic reticulum</keyword>
<protein>
    <recommendedName>
        <fullName evidence="12">Glycosylphosphatidylinositol anchor biosynthesis protein 11</fullName>
    </recommendedName>
</protein>
<dbReference type="UniPathway" id="UPA00196"/>
<comment type="caution">
    <text evidence="10">The sequence shown here is derived from an EMBL/GenBank/DDBJ whole genome shotgun (WGS) entry which is preliminary data.</text>
</comment>
<evidence type="ECO:0000256" key="4">
    <source>
        <dbReference type="ARBA" id="ARBA00022692"/>
    </source>
</evidence>
<dbReference type="InterPro" id="IPR009580">
    <property type="entry name" value="GPI_biosynthesis_protein_Pig-F"/>
</dbReference>
<organism evidence="10 11">
    <name type="scientific">Panaeolus cyanescens</name>
    <dbReference type="NCBI Taxonomy" id="181874"/>
    <lineage>
        <taxon>Eukaryota</taxon>
        <taxon>Fungi</taxon>
        <taxon>Dikarya</taxon>
        <taxon>Basidiomycota</taxon>
        <taxon>Agaricomycotina</taxon>
        <taxon>Agaricomycetes</taxon>
        <taxon>Agaricomycetidae</taxon>
        <taxon>Agaricales</taxon>
        <taxon>Agaricineae</taxon>
        <taxon>Galeropsidaceae</taxon>
        <taxon>Panaeolus</taxon>
    </lineage>
</organism>
<gene>
    <name evidence="10" type="ORF">CVT24_003142</name>
</gene>
<evidence type="ECO:0000256" key="2">
    <source>
        <dbReference type="ARBA" id="ARBA00004687"/>
    </source>
</evidence>
<dbReference type="OrthoDB" id="17366at2759"/>
<evidence type="ECO:0000313" key="10">
    <source>
        <dbReference type="EMBL" id="PPQ67836.1"/>
    </source>
</evidence>
<dbReference type="Proteomes" id="UP000284842">
    <property type="component" value="Unassembled WGS sequence"/>
</dbReference>
<proteinExistence type="predicted"/>
<keyword evidence="7 9" id="KW-0472">Membrane</keyword>
<feature type="transmembrane region" description="Helical" evidence="9">
    <location>
        <begin position="186"/>
        <end position="213"/>
    </location>
</feature>
<dbReference type="GO" id="GO:0006506">
    <property type="term" value="P:GPI anchor biosynthetic process"/>
    <property type="evidence" value="ECO:0007669"/>
    <property type="project" value="UniProtKB-UniPathway"/>
</dbReference>
<dbReference type="GO" id="GO:0005789">
    <property type="term" value="C:endoplasmic reticulum membrane"/>
    <property type="evidence" value="ECO:0007669"/>
    <property type="project" value="UniProtKB-SubCell"/>
</dbReference>
<dbReference type="InParanoid" id="A0A409VNP4"/>
<evidence type="ECO:0000256" key="7">
    <source>
        <dbReference type="ARBA" id="ARBA00023136"/>
    </source>
</evidence>
<sequence>MSSSTLRSRSRVEPSKSTTNQDNIGSNDSYLIPAPYTLPVSYFSVVGVHTTLWAFTALYLPRSTFLTDITTPEWDESQLSSRDRPQHPFLEALTRSPTSTLVCICAGALLLQGWWAGWLRDLWLEMNLRGTEDERRVQRASYRNKKVTAFRESLVLTLAASIAIHIILIAFGAPITSYILKTYLLALLLAIMTVYAPAYVIGVPLGSSNLSVVKRWTWLRLFVELSPRTPVERALVYPAVGTVVGCWLGIIPIALDWDRPWQAWPLTPAFAAIGGYIISSLSALTVNALVQLGSGNNIA</sequence>